<reference evidence="2" key="1">
    <citation type="submission" date="2018-02" db="EMBL/GenBank/DDBJ databases">
        <title>Draft genome sequencing of Rhodococcus opacus KU647198.</title>
        <authorList>
            <person name="Zheng B.-X."/>
        </authorList>
    </citation>
    <scope>NUCLEOTIDE SEQUENCE [LARGE SCALE GENOMIC DNA]</scope>
    <source>
        <strain evidence="2">04-OD7</strain>
    </source>
</reference>
<sequence length="130" mass="13782">MKSARVIGLAAATVGALVSCSSDTDPDATTATSETTGAVEDMDRAAVMDRYHADLNAFVAMFRARYPDLAVDRNDASIEHIAIEPCIDLANGVDEQTVLATIAEQAENRGTAPTPEQTQQIYTLVVPVCP</sequence>
<proteinExistence type="predicted"/>
<dbReference type="AlphaFoldDB" id="A0A2S8J2S9"/>
<name>A0A2S8J2S9_RHOOP</name>
<evidence type="ECO:0008006" key="3">
    <source>
        <dbReference type="Google" id="ProtNLM"/>
    </source>
</evidence>
<gene>
    <name evidence="1" type="ORF">C5613_27215</name>
</gene>
<dbReference type="Proteomes" id="UP000239290">
    <property type="component" value="Unassembled WGS sequence"/>
</dbReference>
<dbReference type="RefSeq" id="WP_007297542.1">
    <property type="nucleotide sequence ID" value="NZ_PUIO01000038.1"/>
</dbReference>
<evidence type="ECO:0000313" key="2">
    <source>
        <dbReference type="Proteomes" id="UP000239290"/>
    </source>
</evidence>
<accession>A0A2S8J2S9</accession>
<protein>
    <recommendedName>
        <fullName evidence="3">Lipoprotein</fullName>
    </recommendedName>
</protein>
<dbReference type="EMBL" id="PUIO01000038">
    <property type="protein sequence ID" value="PQP20862.1"/>
    <property type="molecule type" value="Genomic_DNA"/>
</dbReference>
<dbReference type="PROSITE" id="PS51257">
    <property type="entry name" value="PROKAR_LIPOPROTEIN"/>
    <property type="match status" value="1"/>
</dbReference>
<organism evidence="1 2">
    <name type="scientific">Rhodococcus opacus</name>
    <name type="common">Nocardia opaca</name>
    <dbReference type="NCBI Taxonomy" id="37919"/>
    <lineage>
        <taxon>Bacteria</taxon>
        <taxon>Bacillati</taxon>
        <taxon>Actinomycetota</taxon>
        <taxon>Actinomycetes</taxon>
        <taxon>Mycobacteriales</taxon>
        <taxon>Nocardiaceae</taxon>
        <taxon>Rhodococcus</taxon>
    </lineage>
</organism>
<evidence type="ECO:0000313" key="1">
    <source>
        <dbReference type="EMBL" id="PQP20862.1"/>
    </source>
</evidence>
<comment type="caution">
    <text evidence="1">The sequence shown here is derived from an EMBL/GenBank/DDBJ whole genome shotgun (WGS) entry which is preliminary data.</text>
</comment>